<keyword evidence="1" id="KW-0472">Membrane</keyword>
<proteinExistence type="predicted"/>
<dbReference type="AlphaFoldDB" id="A0A0F9GS01"/>
<accession>A0A0F9GS01</accession>
<reference evidence="2" key="1">
    <citation type="journal article" date="2015" name="Nature">
        <title>Complex archaea that bridge the gap between prokaryotes and eukaryotes.</title>
        <authorList>
            <person name="Spang A."/>
            <person name="Saw J.H."/>
            <person name="Jorgensen S.L."/>
            <person name="Zaremba-Niedzwiedzka K."/>
            <person name="Martijn J."/>
            <person name="Lind A.E."/>
            <person name="van Eijk R."/>
            <person name="Schleper C."/>
            <person name="Guy L."/>
            <person name="Ettema T.J."/>
        </authorList>
    </citation>
    <scope>NUCLEOTIDE SEQUENCE</scope>
</reference>
<feature type="transmembrane region" description="Helical" evidence="1">
    <location>
        <begin position="12"/>
        <end position="31"/>
    </location>
</feature>
<keyword evidence="1" id="KW-1133">Transmembrane helix</keyword>
<keyword evidence="1" id="KW-0812">Transmembrane</keyword>
<comment type="caution">
    <text evidence="2">The sequence shown here is derived from an EMBL/GenBank/DDBJ whole genome shotgun (WGS) entry which is preliminary data.</text>
</comment>
<organism evidence="2">
    <name type="scientific">marine sediment metagenome</name>
    <dbReference type="NCBI Taxonomy" id="412755"/>
    <lineage>
        <taxon>unclassified sequences</taxon>
        <taxon>metagenomes</taxon>
        <taxon>ecological metagenomes</taxon>
    </lineage>
</organism>
<dbReference type="EMBL" id="LAZR01017159">
    <property type="protein sequence ID" value="KKM01580.1"/>
    <property type="molecule type" value="Genomic_DNA"/>
</dbReference>
<protein>
    <submittedName>
        <fullName evidence="2">Uncharacterized protein</fullName>
    </submittedName>
</protein>
<gene>
    <name evidence="2" type="ORF">LCGC14_1792990</name>
</gene>
<sequence>MYTFEEYKQKFLPVLIAATIVTALLLLFLFAKDKPVFVGNVYGEEVSWYCYYNECSPKDLQLECREKIVDLVEYIEANKPDDIDFCVVGIEAKKRNLIWNFRHIECKE</sequence>
<evidence type="ECO:0000313" key="2">
    <source>
        <dbReference type="EMBL" id="KKM01580.1"/>
    </source>
</evidence>
<name>A0A0F9GS01_9ZZZZ</name>
<evidence type="ECO:0000256" key="1">
    <source>
        <dbReference type="SAM" id="Phobius"/>
    </source>
</evidence>